<protein>
    <submittedName>
        <fullName evidence="4">RluA family pseudouridine synthase</fullName>
    </submittedName>
</protein>
<dbReference type="Gene3D" id="3.30.2350.10">
    <property type="entry name" value="Pseudouridine synthase"/>
    <property type="match status" value="1"/>
</dbReference>
<dbReference type="GO" id="GO:0001522">
    <property type="term" value="P:pseudouridine synthesis"/>
    <property type="evidence" value="ECO:0007669"/>
    <property type="project" value="InterPro"/>
</dbReference>
<dbReference type="Proteomes" id="UP000298602">
    <property type="component" value="Chromosome"/>
</dbReference>
<reference evidence="4 5" key="1">
    <citation type="submission" date="2019-05" db="EMBL/GenBank/DDBJ databases">
        <title>The Complete Genome Sequence of the n-alkane-degrading Desulfoglaeba alkanexedens ALDC reveals multiple alkylsuccinate synthase gene clusters.</title>
        <authorList>
            <person name="Callaghan A.V."/>
            <person name="Davidova I.A."/>
            <person name="Duncan K.E."/>
            <person name="Morris B."/>
            <person name="McInerney M.J."/>
        </authorList>
    </citation>
    <scope>NUCLEOTIDE SEQUENCE [LARGE SCALE GENOMIC DNA]</scope>
    <source>
        <strain evidence="4 5">ALDC</strain>
    </source>
</reference>
<dbReference type="CDD" id="cd02869">
    <property type="entry name" value="PseudoU_synth_RluA_like"/>
    <property type="match status" value="1"/>
</dbReference>
<dbReference type="Pfam" id="PF00849">
    <property type="entry name" value="PseudoU_synth_2"/>
    <property type="match status" value="1"/>
</dbReference>
<dbReference type="InterPro" id="IPR006224">
    <property type="entry name" value="PsdUridine_synth_RluA-like_CS"/>
</dbReference>
<evidence type="ECO:0000313" key="5">
    <source>
        <dbReference type="Proteomes" id="UP000298602"/>
    </source>
</evidence>
<dbReference type="InterPro" id="IPR020103">
    <property type="entry name" value="PsdUridine_synth_cat_dom_sf"/>
</dbReference>
<reference evidence="4 5" key="2">
    <citation type="submission" date="2019-05" db="EMBL/GenBank/DDBJ databases">
        <authorList>
            <person name="Suflita J.M."/>
            <person name="Marks C.R."/>
        </authorList>
    </citation>
    <scope>NUCLEOTIDE SEQUENCE [LARGE SCALE GENOMIC DNA]</scope>
    <source>
        <strain evidence="4 5">ALDC</strain>
    </source>
</reference>
<dbReference type="PANTHER" id="PTHR21600:SF83">
    <property type="entry name" value="PSEUDOURIDYLATE SYNTHASE RPUSD4, MITOCHONDRIAL"/>
    <property type="match status" value="1"/>
</dbReference>
<dbReference type="GO" id="GO:0140098">
    <property type="term" value="F:catalytic activity, acting on RNA"/>
    <property type="evidence" value="ECO:0007669"/>
    <property type="project" value="UniProtKB-ARBA"/>
</dbReference>
<evidence type="ECO:0000256" key="2">
    <source>
        <dbReference type="ARBA" id="ARBA00023235"/>
    </source>
</evidence>
<dbReference type="PROSITE" id="PS01129">
    <property type="entry name" value="PSI_RLU"/>
    <property type="match status" value="1"/>
</dbReference>
<dbReference type="InterPro" id="IPR006145">
    <property type="entry name" value="PsdUridine_synth_RsuA/RluA"/>
</dbReference>
<dbReference type="GO" id="GO:0006396">
    <property type="term" value="P:RNA processing"/>
    <property type="evidence" value="ECO:0007669"/>
    <property type="project" value="UniProtKB-ARBA"/>
</dbReference>
<dbReference type="AlphaFoldDB" id="A0A4P8L6A2"/>
<proteinExistence type="inferred from homology"/>
<accession>A0A4P8L6A2</accession>
<name>A0A4P8L6A2_9BACT</name>
<comment type="similarity">
    <text evidence="1">Belongs to the pseudouridine synthase RluA family.</text>
</comment>
<dbReference type="PANTHER" id="PTHR21600">
    <property type="entry name" value="MITOCHONDRIAL RNA PSEUDOURIDINE SYNTHASE"/>
    <property type="match status" value="1"/>
</dbReference>
<dbReference type="EMBL" id="CP040098">
    <property type="protein sequence ID" value="QCQ23559.1"/>
    <property type="molecule type" value="Genomic_DNA"/>
</dbReference>
<dbReference type="InterPro" id="IPR050188">
    <property type="entry name" value="RluA_PseudoU_synthase"/>
</dbReference>
<organism evidence="4 5">
    <name type="scientific">Desulfoglaeba alkanexedens ALDC</name>
    <dbReference type="NCBI Taxonomy" id="980445"/>
    <lineage>
        <taxon>Bacteria</taxon>
        <taxon>Pseudomonadati</taxon>
        <taxon>Thermodesulfobacteriota</taxon>
        <taxon>Syntrophobacteria</taxon>
        <taxon>Syntrophobacterales</taxon>
        <taxon>Syntrophobacteraceae</taxon>
        <taxon>Desulfoglaeba</taxon>
    </lineage>
</organism>
<dbReference type="GO" id="GO:0003723">
    <property type="term" value="F:RNA binding"/>
    <property type="evidence" value="ECO:0007669"/>
    <property type="project" value="InterPro"/>
</dbReference>
<evidence type="ECO:0000256" key="1">
    <source>
        <dbReference type="ARBA" id="ARBA00010876"/>
    </source>
</evidence>
<dbReference type="OrthoDB" id="128480at2"/>
<dbReference type="SUPFAM" id="SSF55120">
    <property type="entry name" value="Pseudouridine synthase"/>
    <property type="match status" value="1"/>
</dbReference>
<sequence length="267" mass="30107">MKTEHPTHHFFDPRWPVLYEDNHLLGLYKPAGLLVQGDRTRDPSLLDLAKAWLKQRYRKPGNVFLGLVHRIDRPVAGVVLFARTSKAAARLSEQFRSGTVTKEYLAVVEGVVPDEAGVLHNHMVPGRERSSRILPAPAERSRHARLSYRRLAVSGTRCLLSVRLETGRKHQIRVQFSSRGFPLAGDLRYGAPAPLPDGQVALLAWKLVLTHPTREETIVLESPVPEGWPWPCPISTPRVPWSFEELAFSLPAEVFRTAPFSSRNGRR</sequence>
<evidence type="ECO:0000259" key="3">
    <source>
        <dbReference type="Pfam" id="PF00849"/>
    </source>
</evidence>
<gene>
    <name evidence="4" type="ORF">FDQ92_12055</name>
</gene>
<keyword evidence="2" id="KW-0413">Isomerase</keyword>
<feature type="domain" description="Pseudouridine synthase RsuA/RluA-like" evidence="3">
    <location>
        <begin position="24"/>
        <end position="178"/>
    </location>
</feature>
<keyword evidence="5" id="KW-1185">Reference proteome</keyword>
<dbReference type="KEGG" id="dax:FDQ92_12055"/>
<dbReference type="GO" id="GO:0009982">
    <property type="term" value="F:pseudouridine synthase activity"/>
    <property type="evidence" value="ECO:0007669"/>
    <property type="project" value="InterPro"/>
</dbReference>
<evidence type="ECO:0000313" key="4">
    <source>
        <dbReference type="EMBL" id="QCQ23559.1"/>
    </source>
</evidence>